<evidence type="ECO:0000256" key="3">
    <source>
        <dbReference type="SAM" id="Phobius"/>
    </source>
</evidence>
<dbReference type="AlphaFoldDB" id="A0A9J6RCV9"/>
<name>A0A9J6RCV9_9BACI</name>
<comment type="similarity">
    <text evidence="1">Belongs to the UPF0749 family.</text>
</comment>
<evidence type="ECO:0000256" key="2">
    <source>
        <dbReference type="SAM" id="Coils"/>
    </source>
</evidence>
<organism evidence="4 5">
    <name type="scientific">Natronobacillus azotifigens</name>
    <dbReference type="NCBI Taxonomy" id="472978"/>
    <lineage>
        <taxon>Bacteria</taxon>
        <taxon>Bacillati</taxon>
        <taxon>Bacillota</taxon>
        <taxon>Bacilli</taxon>
        <taxon>Bacillales</taxon>
        <taxon>Bacillaceae</taxon>
        <taxon>Natronobacillus</taxon>
    </lineage>
</organism>
<dbReference type="EMBL" id="JAPRAT010000016">
    <property type="protein sequence ID" value="MCZ0703341.1"/>
    <property type="molecule type" value="Genomic_DNA"/>
</dbReference>
<keyword evidence="2" id="KW-0175">Coiled coil</keyword>
<feature type="transmembrane region" description="Helical" evidence="3">
    <location>
        <begin position="6"/>
        <end position="24"/>
    </location>
</feature>
<dbReference type="RefSeq" id="WP_268780113.1">
    <property type="nucleotide sequence ID" value="NZ_JAPRAT010000016.1"/>
</dbReference>
<evidence type="ECO:0000313" key="5">
    <source>
        <dbReference type="Proteomes" id="UP001084197"/>
    </source>
</evidence>
<proteinExistence type="inferred from homology"/>
<dbReference type="PANTHER" id="PTHR37313">
    <property type="entry name" value="UPF0749 PROTEIN RV1825"/>
    <property type="match status" value="1"/>
</dbReference>
<keyword evidence="5" id="KW-1185">Reference proteome</keyword>
<evidence type="ECO:0000256" key="1">
    <source>
        <dbReference type="ARBA" id="ARBA00009108"/>
    </source>
</evidence>
<keyword evidence="3" id="KW-0472">Membrane</keyword>
<dbReference type="PANTHER" id="PTHR37313:SF2">
    <property type="entry name" value="UPF0749 PROTEIN YLXX"/>
    <property type="match status" value="1"/>
</dbReference>
<dbReference type="Proteomes" id="UP001084197">
    <property type="component" value="Unassembled WGS sequence"/>
</dbReference>
<comment type="caution">
    <text evidence="4">The sequence shown here is derived from an EMBL/GenBank/DDBJ whole genome shotgun (WGS) entry which is preliminary data.</text>
</comment>
<dbReference type="Pfam" id="PF05949">
    <property type="entry name" value="DUF881"/>
    <property type="match status" value="1"/>
</dbReference>
<feature type="coiled-coil region" evidence="2">
    <location>
        <begin position="39"/>
        <end position="92"/>
    </location>
</feature>
<keyword evidence="3" id="KW-0812">Transmembrane</keyword>
<evidence type="ECO:0000313" key="4">
    <source>
        <dbReference type="EMBL" id="MCZ0703341.1"/>
    </source>
</evidence>
<keyword evidence="3" id="KW-1133">Transmembrane helix</keyword>
<dbReference type="Gene3D" id="3.30.70.1880">
    <property type="entry name" value="Protein of unknown function DUF881"/>
    <property type="match status" value="1"/>
</dbReference>
<protein>
    <submittedName>
        <fullName evidence="4">DUF881 domain-containing protein</fullName>
    </submittedName>
</protein>
<reference evidence="4" key="1">
    <citation type="submission" date="2022-11" db="EMBL/GenBank/DDBJ databases">
        <title>WGS of Natronobacillus azotifigens 24KS-1, an anaerobic diazotrophic haloalkaliphile from soda-rich habitats.</title>
        <authorList>
            <person name="Sorokin D.Y."/>
            <person name="Merkel A.Y."/>
        </authorList>
    </citation>
    <scope>NUCLEOTIDE SEQUENCE</scope>
    <source>
        <strain evidence="4">24KS-1</strain>
    </source>
</reference>
<dbReference type="InterPro" id="IPR010273">
    <property type="entry name" value="DUF881"/>
</dbReference>
<accession>A0A9J6RCV9</accession>
<gene>
    <name evidence="4" type="ORF">OWO01_08950</name>
</gene>
<sequence>MTYKNTFIFSIVLMIIGFMIVIQIRSIQSPREFRETRDMWEIRTQLQAEQERLQQLQYELNTLINIENNYHESTEQEQIQTLNDSIEELERKSGLTELTDEGVVIELKPNNRLVAEAREHPELTPELLNRLINELNTYGATDISVENERLINHTPIRYVSGKTYMNSRPLPSLPIEIKILSENPERLMNYLEVSQSRDEFRMNNMEFNVRVEEVTIPSYHSDIRLDLLQYNQGTEAGDS</sequence>